<evidence type="ECO:0000256" key="1">
    <source>
        <dbReference type="ARBA" id="ARBA00004496"/>
    </source>
</evidence>
<comment type="similarity">
    <text evidence="3">Belongs to the eukaryotic PMM family.</text>
</comment>
<keyword evidence="7 12" id="KW-0479">Metal-binding</keyword>
<dbReference type="SUPFAM" id="SSF56784">
    <property type="entry name" value="HAD-like"/>
    <property type="match status" value="1"/>
</dbReference>
<organism evidence="13 14">
    <name type="scientific">Microbacterium dextranolyticum</name>
    <dbReference type="NCBI Taxonomy" id="36806"/>
    <lineage>
        <taxon>Bacteria</taxon>
        <taxon>Bacillati</taxon>
        <taxon>Actinomycetota</taxon>
        <taxon>Actinomycetes</taxon>
        <taxon>Micrococcales</taxon>
        <taxon>Microbacteriaceae</taxon>
        <taxon>Microbacterium</taxon>
    </lineage>
</organism>
<feature type="active site" description="Proton donor/acceptor" evidence="10">
    <location>
        <position position="13"/>
    </location>
</feature>
<dbReference type="InterPro" id="IPR006379">
    <property type="entry name" value="HAD-SF_hydro_IIB"/>
</dbReference>
<feature type="binding site" evidence="12">
    <location>
        <position position="13"/>
    </location>
    <ligand>
        <name>Mg(2+)</name>
        <dbReference type="ChEBI" id="CHEBI:18420"/>
        <label>1</label>
    </ligand>
</feature>
<feature type="binding site" evidence="11">
    <location>
        <position position="183"/>
    </location>
    <ligand>
        <name>alpha-D-mannose 1-phosphate</name>
        <dbReference type="ChEBI" id="CHEBI:58409"/>
    </ligand>
</feature>
<dbReference type="GO" id="GO:0005829">
    <property type="term" value="C:cytosol"/>
    <property type="evidence" value="ECO:0007669"/>
    <property type="project" value="TreeGrafter"/>
</dbReference>
<dbReference type="AlphaFoldDB" id="A0A9W6M4T2"/>
<dbReference type="Proteomes" id="UP001142291">
    <property type="component" value="Unassembled WGS sequence"/>
</dbReference>
<reference evidence="13" key="2">
    <citation type="submission" date="2023-01" db="EMBL/GenBank/DDBJ databases">
        <authorList>
            <person name="Sun Q."/>
            <person name="Evtushenko L."/>
        </authorList>
    </citation>
    <scope>NUCLEOTIDE SEQUENCE</scope>
    <source>
        <strain evidence="13">VKM Ac-1940</strain>
    </source>
</reference>
<evidence type="ECO:0000313" key="13">
    <source>
        <dbReference type="EMBL" id="GLJ94156.1"/>
    </source>
</evidence>
<reference evidence="13" key="1">
    <citation type="journal article" date="2014" name="Int. J. Syst. Evol. Microbiol.">
        <title>Complete genome sequence of Corynebacterium casei LMG S-19264T (=DSM 44701T), isolated from a smear-ripened cheese.</title>
        <authorList>
            <consortium name="US DOE Joint Genome Institute (JGI-PGF)"/>
            <person name="Walter F."/>
            <person name="Albersmeier A."/>
            <person name="Kalinowski J."/>
            <person name="Ruckert C."/>
        </authorList>
    </citation>
    <scope>NUCLEOTIDE SEQUENCE</scope>
    <source>
        <strain evidence="13">VKM Ac-1940</strain>
    </source>
</reference>
<comment type="subunit">
    <text evidence="4">Homodimer.</text>
</comment>
<dbReference type="InterPro" id="IPR036412">
    <property type="entry name" value="HAD-like_sf"/>
</dbReference>
<evidence type="ECO:0000256" key="4">
    <source>
        <dbReference type="ARBA" id="ARBA00011738"/>
    </source>
</evidence>
<feature type="binding site" evidence="12">
    <location>
        <position position="214"/>
    </location>
    <ligand>
        <name>Mg(2+)</name>
        <dbReference type="ChEBI" id="CHEBI:18420"/>
        <label>1</label>
    </ligand>
</feature>
<keyword evidence="14" id="KW-1185">Reference proteome</keyword>
<evidence type="ECO:0000256" key="9">
    <source>
        <dbReference type="ARBA" id="ARBA00023235"/>
    </source>
</evidence>
<dbReference type="RefSeq" id="WP_204962654.1">
    <property type="nucleotide sequence ID" value="NZ_BAAAUR010000002.1"/>
</dbReference>
<feature type="binding site" evidence="11">
    <location>
        <position position="130"/>
    </location>
    <ligand>
        <name>alpha-D-mannose 1-phosphate</name>
        <dbReference type="ChEBI" id="CHEBI:58409"/>
    </ligand>
</feature>
<dbReference type="GO" id="GO:0016791">
    <property type="term" value="F:phosphatase activity"/>
    <property type="evidence" value="ECO:0007669"/>
    <property type="project" value="UniProtKB-ARBA"/>
</dbReference>
<evidence type="ECO:0000256" key="12">
    <source>
        <dbReference type="PIRSR" id="PIRSR605002-3"/>
    </source>
</evidence>
<name>A0A9W6M4T2_9MICO</name>
<feature type="active site" description="Nucleophile" evidence="10">
    <location>
        <position position="11"/>
    </location>
</feature>
<dbReference type="GO" id="GO:0006013">
    <property type="term" value="P:mannose metabolic process"/>
    <property type="evidence" value="ECO:0007669"/>
    <property type="project" value="TreeGrafter"/>
</dbReference>
<dbReference type="Gene3D" id="3.40.50.1000">
    <property type="entry name" value="HAD superfamily/HAD-like"/>
    <property type="match status" value="1"/>
</dbReference>
<feature type="binding site" evidence="12">
    <location>
        <position position="11"/>
    </location>
    <ligand>
        <name>Mg(2+)</name>
        <dbReference type="ChEBI" id="CHEBI:18420"/>
        <label>1</label>
    </ligand>
</feature>
<protein>
    <recommendedName>
        <fullName evidence="5">phosphomannomutase</fullName>
        <ecNumber evidence="5">5.4.2.8</ecNumber>
    </recommendedName>
</protein>
<accession>A0A9W6M4T2</accession>
<dbReference type="NCBIfam" id="TIGR01484">
    <property type="entry name" value="HAD-SF-IIB"/>
    <property type="match status" value="1"/>
</dbReference>
<evidence type="ECO:0000256" key="3">
    <source>
        <dbReference type="ARBA" id="ARBA00009736"/>
    </source>
</evidence>
<dbReference type="PANTHER" id="PTHR10466:SF0">
    <property type="entry name" value="PHOSPHOMANNOMUTASE"/>
    <property type="match status" value="1"/>
</dbReference>
<evidence type="ECO:0000256" key="10">
    <source>
        <dbReference type="PIRSR" id="PIRSR605002-1"/>
    </source>
</evidence>
<evidence type="ECO:0000256" key="2">
    <source>
        <dbReference type="ARBA" id="ARBA00004699"/>
    </source>
</evidence>
<evidence type="ECO:0000256" key="8">
    <source>
        <dbReference type="ARBA" id="ARBA00022842"/>
    </source>
</evidence>
<dbReference type="InterPro" id="IPR043169">
    <property type="entry name" value="PMM_cap"/>
</dbReference>
<gene>
    <name evidence="13" type="ORF">GCM10017591_02170</name>
</gene>
<dbReference type="GO" id="GO:0006487">
    <property type="term" value="P:protein N-linked glycosylation"/>
    <property type="evidence" value="ECO:0007669"/>
    <property type="project" value="TreeGrafter"/>
</dbReference>
<dbReference type="EC" id="5.4.2.8" evidence="5"/>
<evidence type="ECO:0000256" key="6">
    <source>
        <dbReference type="ARBA" id="ARBA00022490"/>
    </source>
</evidence>
<evidence type="ECO:0000256" key="5">
    <source>
        <dbReference type="ARBA" id="ARBA00012730"/>
    </source>
</evidence>
<comment type="caution">
    <text evidence="13">The sequence shown here is derived from an EMBL/GenBank/DDBJ whole genome shotgun (WGS) entry which is preliminary data.</text>
</comment>
<evidence type="ECO:0000256" key="11">
    <source>
        <dbReference type="PIRSR" id="PIRSR605002-2"/>
    </source>
</evidence>
<evidence type="ECO:0000256" key="7">
    <source>
        <dbReference type="ARBA" id="ARBA00022723"/>
    </source>
</evidence>
<feature type="binding site" evidence="11">
    <location>
        <position position="181"/>
    </location>
    <ligand>
        <name>alpha-D-mannose 1-phosphate</name>
        <dbReference type="ChEBI" id="CHEBI:58409"/>
    </ligand>
</feature>
<keyword evidence="6" id="KW-0963">Cytoplasm</keyword>
<dbReference type="GO" id="GO:0009298">
    <property type="term" value="P:GDP-mannose biosynthetic process"/>
    <property type="evidence" value="ECO:0007669"/>
    <property type="project" value="InterPro"/>
</dbReference>
<sequence length="263" mass="28798">MNALPAIVAFDLDDTLAPSKSPLAPEMAELLAELVARTDVAVISGGRFAQFESQLIAPLAAVGVREPARLHVLPTCGTQYYRFAAGGWDRLYVERLSVDERERAFTVIEQVARDLDLWPALPWGAVIEDRESQITFSALGQLAPIDEKANWDPTGDRKRRLRDAVAVRLPDLEVRTGGSTSLDVTRRWRDKAYGIGRLCEQTGRRLDEILFFGDQLQPGGNDNPVLELGVACVAVSGWPDTARQLHARLGHAPTTAGFTAAAR</sequence>
<dbReference type="GO" id="GO:0046872">
    <property type="term" value="F:metal ion binding"/>
    <property type="evidence" value="ECO:0007669"/>
    <property type="project" value="UniProtKB-KW"/>
</dbReference>
<comment type="cofactor">
    <cofactor evidence="12">
        <name>Mg(2+)</name>
        <dbReference type="ChEBI" id="CHEBI:18420"/>
    </cofactor>
</comment>
<keyword evidence="8 12" id="KW-0460">Magnesium</keyword>
<dbReference type="InterPro" id="IPR023214">
    <property type="entry name" value="HAD_sf"/>
</dbReference>
<comment type="pathway">
    <text evidence="2">Nucleotide-sugar biosynthesis; GDP-alpha-D-mannose biosynthesis; alpha-D-mannose 1-phosphate from D-fructose 6-phosphate: step 2/2.</text>
</comment>
<dbReference type="EMBL" id="BSER01000001">
    <property type="protein sequence ID" value="GLJ94156.1"/>
    <property type="molecule type" value="Genomic_DNA"/>
</dbReference>
<evidence type="ECO:0000313" key="14">
    <source>
        <dbReference type="Proteomes" id="UP001142291"/>
    </source>
</evidence>
<dbReference type="Gene3D" id="3.30.1240.20">
    <property type="match status" value="1"/>
</dbReference>
<dbReference type="Pfam" id="PF03332">
    <property type="entry name" value="PMM"/>
    <property type="match status" value="1"/>
</dbReference>
<keyword evidence="9" id="KW-0413">Isomerase</keyword>
<dbReference type="InterPro" id="IPR005002">
    <property type="entry name" value="PMM"/>
</dbReference>
<proteinExistence type="inferred from homology"/>
<comment type="subcellular location">
    <subcellularLocation>
        <location evidence="1">Cytoplasm</location>
    </subcellularLocation>
</comment>
<dbReference type="GO" id="GO:0004615">
    <property type="term" value="F:phosphomannomutase activity"/>
    <property type="evidence" value="ECO:0007669"/>
    <property type="project" value="UniProtKB-EC"/>
</dbReference>
<dbReference type="PANTHER" id="PTHR10466">
    <property type="entry name" value="PHOSPHOMANNOMUTASE"/>
    <property type="match status" value="1"/>
</dbReference>